<evidence type="ECO:0000256" key="10">
    <source>
        <dbReference type="SAM" id="MobiDB-lite"/>
    </source>
</evidence>
<evidence type="ECO:0000256" key="8">
    <source>
        <dbReference type="PIRSR" id="PIRSR602403-1"/>
    </source>
</evidence>
<dbReference type="PRINTS" id="PR00465">
    <property type="entry name" value="EP450IV"/>
</dbReference>
<name>A0A2K9LPQ6_9GAMM</name>
<dbReference type="SUPFAM" id="SSF48264">
    <property type="entry name" value="Cytochrome P450"/>
    <property type="match status" value="1"/>
</dbReference>
<dbReference type="OrthoDB" id="9764248at2"/>
<dbReference type="Gene3D" id="1.10.630.10">
    <property type="entry name" value="Cytochrome P450"/>
    <property type="match status" value="1"/>
</dbReference>
<evidence type="ECO:0000256" key="1">
    <source>
        <dbReference type="ARBA" id="ARBA00001971"/>
    </source>
</evidence>
<gene>
    <name evidence="11" type="ORF">Kalk_18060</name>
</gene>
<evidence type="ECO:0000313" key="11">
    <source>
        <dbReference type="EMBL" id="AUM14210.1"/>
    </source>
</evidence>
<evidence type="ECO:0000256" key="7">
    <source>
        <dbReference type="ARBA" id="ARBA00023033"/>
    </source>
</evidence>
<evidence type="ECO:0000313" key="12">
    <source>
        <dbReference type="Proteomes" id="UP000235116"/>
    </source>
</evidence>
<accession>A0A2K9LPQ6</accession>
<dbReference type="CDD" id="cd11045">
    <property type="entry name" value="CYP136-like"/>
    <property type="match status" value="1"/>
</dbReference>
<evidence type="ECO:0000256" key="4">
    <source>
        <dbReference type="ARBA" id="ARBA00022723"/>
    </source>
</evidence>
<dbReference type="GO" id="GO:0005506">
    <property type="term" value="F:iron ion binding"/>
    <property type="evidence" value="ECO:0007669"/>
    <property type="project" value="InterPro"/>
</dbReference>
<dbReference type="GO" id="GO:0020037">
    <property type="term" value="F:heme binding"/>
    <property type="evidence" value="ECO:0007669"/>
    <property type="project" value="InterPro"/>
</dbReference>
<dbReference type="AlphaFoldDB" id="A0A2K9LPQ6"/>
<dbReference type="InterPro" id="IPR002403">
    <property type="entry name" value="Cyt_P450_E_grp-IV"/>
</dbReference>
<dbReference type="InterPro" id="IPR036396">
    <property type="entry name" value="Cyt_P450_sf"/>
</dbReference>
<dbReference type="InterPro" id="IPR017972">
    <property type="entry name" value="Cyt_P450_CS"/>
</dbReference>
<evidence type="ECO:0000256" key="2">
    <source>
        <dbReference type="ARBA" id="ARBA00010617"/>
    </source>
</evidence>
<dbReference type="RefSeq" id="WP_101895584.1">
    <property type="nucleotide sequence ID" value="NZ_CP022684.1"/>
</dbReference>
<feature type="binding site" description="axial binding residue" evidence="8">
    <location>
        <position position="400"/>
    </location>
    <ligand>
        <name>heme</name>
        <dbReference type="ChEBI" id="CHEBI:30413"/>
    </ligand>
    <ligandPart>
        <name>Fe</name>
        <dbReference type="ChEBI" id="CHEBI:18248"/>
    </ligandPart>
</feature>
<comment type="similarity">
    <text evidence="2 9">Belongs to the cytochrome P450 family.</text>
</comment>
<dbReference type="Pfam" id="PF00067">
    <property type="entry name" value="p450"/>
    <property type="match status" value="1"/>
</dbReference>
<keyword evidence="6 8" id="KW-0408">Iron</keyword>
<organism evidence="11 12">
    <name type="scientific">Ketobacter alkanivorans</name>
    <dbReference type="NCBI Taxonomy" id="1917421"/>
    <lineage>
        <taxon>Bacteria</taxon>
        <taxon>Pseudomonadati</taxon>
        <taxon>Pseudomonadota</taxon>
        <taxon>Gammaproteobacteria</taxon>
        <taxon>Pseudomonadales</taxon>
        <taxon>Ketobacteraceae</taxon>
        <taxon>Ketobacter</taxon>
    </lineage>
</organism>
<evidence type="ECO:0000256" key="9">
    <source>
        <dbReference type="RuleBase" id="RU000461"/>
    </source>
</evidence>
<keyword evidence="3 8" id="KW-0349">Heme</keyword>
<comment type="cofactor">
    <cofactor evidence="1 8">
        <name>heme</name>
        <dbReference type="ChEBI" id="CHEBI:30413"/>
    </cofactor>
</comment>
<proteinExistence type="inferred from homology"/>
<keyword evidence="12" id="KW-1185">Reference proteome</keyword>
<evidence type="ECO:0000256" key="3">
    <source>
        <dbReference type="ARBA" id="ARBA00022617"/>
    </source>
</evidence>
<dbReference type="EMBL" id="CP022684">
    <property type="protein sequence ID" value="AUM14210.1"/>
    <property type="molecule type" value="Genomic_DNA"/>
</dbReference>
<dbReference type="PANTHER" id="PTHR24286">
    <property type="entry name" value="CYTOCHROME P450 26"/>
    <property type="match status" value="1"/>
</dbReference>
<dbReference type="PRINTS" id="PR00385">
    <property type="entry name" value="P450"/>
</dbReference>
<keyword evidence="4 8" id="KW-0479">Metal-binding</keyword>
<dbReference type="InterPro" id="IPR001128">
    <property type="entry name" value="Cyt_P450"/>
</dbReference>
<protein>
    <submittedName>
        <fullName evidence="11">Cytochrome P450</fullName>
    </submittedName>
</protein>
<dbReference type="GO" id="GO:0004497">
    <property type="term" value="F:monooxygenase activity"/>
    <property type="evidence" value="ECO:0007669"/>
    <property type="project" value="UniProtKB-KW"/>
</dbReference>
<keyword evidence="5 9" id="KW-0560">Oxidoreductase</keyword>
<feature type="region of interest" description="Disordered" evidence="10">
    <location>
        <begin position="1"/>
        <end position="20"/>
    </location>
</feature>
<dbReference type="GO" id="GO:0016705">
    <property type="term" value="F:oxidoreductase activity, acting on paired donors, with incorporation or reduction of molecular oxygen"/>
    <property type="evidence" value="ECO:0007669"/>
    <property type="project" value="InterPro"/>
</dbReference>
<dbReference type="KEGG" id="kak:Kalk_18060"/>
<evidence type="ECO:0000256" key="6">
    <source>
        <dbReference type="ARBA" id="ARBA00023004"/>
    </source>
</evidence>
<reference evidence="12" key="1">
    <citation type="submission" date="2017-08" db="EMBL/GenBank/DDBJ databases">
        <title>Direct submision.</title>
        <authorList>
            <person name="Kim S.-J."/>
            <person name="Rhee S.-K."/>
        </authorList>
    </citation>
    <scope>NUCLEOTIDE SEQUENCE [LARGE SCALE GENOMIC DNA]</scope>
    <source>
        <strain evidence="12">GI5</strain>
    </source>
</reference>
<dbReference type="Proteomes" id="UP000235116">
    <property type="component" value="Chromosome"/>
</dbReference>
<dbReference type="PANTHER" id="PTHR24286:SF24">
    <property type="entry name" value="LANOSTEROL 14-ALPHA DEMETHYLASE"/>
    <property type="match status" value="1"/>
</dbReference>
<dbReference type="GO" id="GO:0016125">
    <property type="term" value="P:sterol metabolic process"/>
    <property type="evidence" value="ECO:0007669"/>
    <property type="project" value="TreeGrafter"/>
</dbReference>
<evidence type="ECO:0000256" key="5">
    <source>
        <dbReference type="ARBA" id="ARBA00023002"/>
    </source>
</evidence>
<sequence length="453" mass="52215">MTTIAESASKLPRKPSSKVTHIPGENGLPVVGFTFEFLRDFHGLVNRMAQKHGPVFRYRAVMQDVITLTGPDANEFILKDSDHNFSSKKAWDIILEELFPNGLMLRDFENHKVHRKILQGAFKKPAMQAYVEKMDLRFDSGIQNWPKNKEMMFFDNIKELLLNAGAELFLGIKMGKEANKVNKSFIAAVDASLAILRLPIPGTTWWRGIQGRRYLETFIGSLVAEKRNSQHNDFFTQICHSRGENNEELTDQEVIDHMIFLLFAAHDTTTSTLCSLVYRLAKHPEWQEALREEILSLGKDNVTYEDLDKLEKTSLVFRETLRMHPPLPTIPRRAIHDCEFQGYKIPKNAAVGVVPLHTHYMKEYWSHPYKFDPERFNAERAEHKKHFYQWVPFGGGHHKCLGLNFAEIQSKVFLFHFLKQYKVEVRSGYEMPTQVVPLAVPKDGFPCTLTPLS</sequence>
<dbReference type="PROSITE" id="PS00086">
    <property type="entry name" value="CYTOCHROME_P450"/>
    <property type="match status" value="1"/>
</dbReference>
<keyword evidence="7 9" id="KW-0503">Monooxygenase</keyword>